<dbReference type="RefSeq" id="WP_119367639.1">
    <property type="nucleotide sequence ID" value="NZ_QXDJ01000005.1"/>
</dbReference>
<feature type="transmembrane region" description="Helical" evidence="2">
    <location>
        <begin position="105"/>
        <end position="124"/>
    </location>
</feature>
<comment type="caution">
    <text evidence="3">The sequence shown here is derived from an EMBL/GenBank/DDBJ whole genome shotgun (WGS) entry which is preliminary data.</text>
</comment>
<feature type="coiled-coil region" evidence="1">
    <location>
        <begin position="158"/>
        <end position="189"/>
    </location>
</feature>
<name>A0A399IKY7_9CLOT</name>
<evidence type="ECO:0000313" key="4">
    <source>
        <dbReference type="Proteomes" id="UP000265930"/>
    </source>
</evidence>
<dbReference type="AlphaFoldDB" id="A0A399IKY7"/>
<evidence type="ECO:0000256" key="1">
    <source>
        <dbReference type="SAM" id="Coils"/>
    </source>
</evidence>
<dbReference type="SUPFAM" id="SSF56024">
    <property type="entry name" value="Phospholipase D/nuclease"/>
    <property type="match status" value="1"/>
</dbReference>
<keyword evidence="1" id="KW-0175">Coiled coil</keyword>
<evidence type="ECO:0000256" key="2">
    <source>
        <dbReference type="SAM" id="Phobius"/>
    </source>
</evidence>
<proteinExistence type="predicted"/>
<protein>
    <submittedName>
        <fullName evidence="3">DUF697 domain-containing protein</fullName>
    </submittedName>
</protein>
<keyword evidence="2" id="KW-0472">Membrane</keyword>
<sequence length="492" mass="56986">MNMNFLKGNKISKKMSGLTEIQKLISQKSFELKETLESVVEDPSISSNTKANIIVNATALICGIVAVQPIPFADLFILSPIQVVMVTYLSKVLGLKTNDATVQEILAYLVGTLGFGVLSQQVILGLYKTIIPFAGAITTVPLVYMSTFGLGMACKTLINAKKNNITLSKEELKRIRQKEIENIKKEERDWSIESLKKQFEAFDRQEYKIYKGKLQNYDKCIDSSNNFTIDDIYNKKEELEKRLSRYENILTESKVIYTLCFMKTYEIIKIENIIGQLDRNELRLELKEQKATYKLQGLADIYIRYENQKYVIEDVQAYESKINNMIGIIGTKDEMCHLANKEIREEFIKSFDRAKISLCIASPWLNNYVVNQELIIKIENALKRGVNIKIRYGIEDSSYSSQKNNRSLNSDRIANNLINKFEKYGQRFKMKKVNSHYKVMICDELYYIEGSYNFLSFAGEYDENSNDHRDEGATYSTNRKMLLYLREKYFDF</sequence>
<evidence type="ECO:0000313" key="3">
    <source>
        <dbReference type="EMBL" id="RII32949.1"/>
    </source>
</evidence>
<accession>A0A399IKY7</accession>
<organism evidence="3 4">
    <name type="scientific">Clostridium chromiireducens</name>
    <dbReference type="NCBI Taxonomy" id="225345"/>
    <lineage>
        <taxon>Bacteria</taxon>
        <taxon>Bacillati</taxon>
        <taxon>Bacillota</taxon>
        <taxon>Clostridia</taxon>
        <taxon>Eubacteriales</taxon>
        <taxon>Clostridiaceae</taxon>
        <taxon>Clostridium</taxon>
    </lineage>
</organism>
<dbReference type="Gene3D" id="3.30.870.10">
    <property type="entry name" value="Endonuclease Chain A"/>
    <property type="match status" value="1"/>
</dbReference>
<feature type="transmembrane region" description="Helical" evidence="2">
    <location>
        <begin position="53"/>
        <end position="70"/>
    </location>
</feature>
<dbReference type="Proteomes" id="UP000265930">
    <property type="component" value="Unassembled WGS sequence"/>
</dbReference>
<keyword evidence="2" id="KW-1133">Transmembrane helix</keyword>
<dbReference type="EMBL" id="QXDJ01000005">
    <property type="protein sequence ID" value="RII32949.1"/>
    <property type="molecule type" value="Genomic_DNA"/>
</dbReference>
<keyword evidence="2" id="KW-0812">Transmembrane</keyword>
<gene>
    <name evidence="3" type="ORF">D2A34_19120</name>
</gene>
<feature type="transmembrane region" description="Helical" evidence="2">
    <location>
        <begin position="76"/>
        <end position="93"/>
    </location>
</feature>
<feature type="coiled-coil region" evidence="1">
    <location>
        <begin position="229"/>
        <end position="290"/>
    </location>
</feature>
<reference evidence="3 4" key="1">
    <citation type="submission" date="2018-08" db="EMBL/GenBank/DDBJ databases">
        <title>Genome of Clostridium chromiireducens C1, DSM12136.</title>
        <authorList>
            <person name="Xing M."/>
            <person name="Wei Y."/>
            <person name="Ang E.L."/>
            <person name="Zhao H."/>
            <person name="Zhang Y."/>
        </authorList>
    </citation>
    <scope>NUCLEOTIDE SEQUENCE [LARGE SCALE GENOMIC DNA]</scope>
    <source>
        <strain evidence="3 4">C1</strain>
    </source>
</reference>
<feature type="transmembrane region" description="Helical" evidence="2">
    <location>
        <begin position="130"/>
        <end position="153"/>
    </location>
</feature>